<dbReference type="OMA" id="HESHRTE"/>
<accession>A0A8C4ZU23</accession>
<name>A0A8C4ZU23_GADMO</name>
<evidence type="ECO:0008006" key="4">
    <source>
        <dbReference type="Google" id="ProtNLM"/>
    </source>
</evidence>
<evidence type="ECO:0000313" key="2">
    <source>
        <dbReference type="Ensembl" id="ENSGMOP00000020923.2"/>
    </source>
</evidence>
<dbReference type="Proteomes" id="UP000694546">
    <property type="component" value="Chromosome 17"/>
</dbReference>
<dbReference type="GO" id="GO:0006915">
    <property type="term" value="P:apoptotic process"/>
    <property type="evidence" value="ECO:0007669"/>
    <property type="project" value="InterPro"/>
</dbReference>
<evidence type="ECO:0000256" key="1">
    <source>
        <dbReference type="SAM" id="MobiDB-lite"/>
    </source>
</evidence>
<dbReference type="AlphaFoldDB" id="A0A8C4ZU23"/>
<organism evidence="2 3">
    <name type="scientific">Gadus morhua</name>
    <name type="common">Atlantic cod</name>
    <dbReference type="NCBI Taxonomy" id="8049"/>
    <lineage>
        <taxon>Eukaryota</taxon>
        <taxon>Metazoa</taxon>
        <taxon>Chordata</taxon>
        <taxon>Craniata</taxon>
        <taxon>Vertebrata</taxon>
        <taxon>Euteleostomi</taxon>
        <taxon>Actinopterygii</taxon>
        <taxon>Neopterygii</taxon>
        <taxon>Teleostei</taxon>
        <taxon>Neoteleostei</taxon>
        <taxon>Acanthomorphata</taxon>
        <taxon>Zeiogadaria</taxon>
        <taxon>Gadariae</taxon>
        <taxon>Gadiformes</taxon>
        <taxon>Gadoidei</taxon>
        <taxon>Gadidae</taxon>
        <taxon>Gadus</taxon>
    </lineage>
</organism>
<proteinExistence type="predicted"/>
<reference evidence="2" key="1">
    <citation type="submission" date="2025-08" db="UniProtKB">
        <authorList>
            <consortium name="Ensembl"/>
        </authorList>
    </citation>
    <scope>IDENTIFICATION</scope>
</reference>
<protein>
    <recommendedName>
        <fullName evidence="4">Bcl2 antagonist of cell death</fullName>
    </recommendedName>
</protein>
<dbReference type="GeneTree" id="ENSGT00940000167292"/>
<dbReference type="Ensembl" id="ENSGMOT00000021435.2">
    <property type="protein sequence ID" value="ENSGMOP00000020923.2"/>
    <property type="gene ID" value="ENSGMOG00000019450.2"/>
</dbReference>
<reference evidence="2" key="2">
    <citation type="submission" date="2025-09" db="UniProtKB">
        <authorList>
            <consortium name="Ensembl"/>
        </authorList>
    </citation>
    <scope>IDENTIFICATION</scope>
</reference>
<dbReference type="PANTHER" id="PTHR28540:SF1">
    <property type="entry name" value="BCL2-ASSOCIATED AGONIST OF CELL DEATH"/>
    <property type="match status" value="1"/>
</dbReference>
<sequence>MAASFSISDDESETSDELEGREFPLQVPNWHPAMRPPGGGRTRGNSESHVSYVDQEFRAGEGEDVGSGDGTPFRSRSQSAPAALWAAKKYGRQLRRMSDEFDSWLDKGEMRKVKSAGSAGQMWLSRSWWSNLFSHQETEVENSAHHPENQSNRTE</sequence>
<evidence type="ECO:0000313" key="3">
    <source>
        <dbReference type="Proteomes" id="UP000694546"/>
    </source>
</evidence>
<dbReference type="Pfam" id="PF10514">
    <property type="entry name" value="Bcl-2_BAD"/>
    <property type="match status" value="1"/>
</dbReference>
<dbReference type="PANTHER" id="PTHR28540">
    <property type="entry name" value="BCL2-ASSOCIATED AGONIST OF CELL DEATH"/>
    <property type="match status" value="1"/>
</dbReference>
<keyword evidence="3" id="KW-1185">Reference proteome</keyword>
<feature type="compositionally biased region" description="Acidic residues" evidence="1">
    <location>
        <begin position="8"/>
        <end position="19"/>
    </location>
</feature>
<dbReference type="InterPro" id="IPR018868">
    <property type="entry name" value="BAD"/>
</dbReference>
<feature type="region of interest" description="Disordered" evidence="1">
    <location>
        <begin position="1"/>
        <end position="81"/>
    </location>
</feature>